<evidence type="ECO:0000256" key="1">
    <source>
        <dbReference type="ARBA" id="ARBA00022491"/>
    </source>
</evidence>
<keyword evidence="3 5" id="KW-0238">DNA-binding</keyword>
<evidence type="ECO:0000259" key="6">
    <source>
        <dbReference type="PROSITE" id="PS50977"/>
    </source>
</evidence>
<feature type="DNA-binding region" description="H-T-H motif" evidence="5">
    <location>
        <begin position="38"/>
        <end position="57"/>
    </location>
</feature>
<evidence type="ECO:0000313" key="7">
    <source>
        <dbReference type="EMBL" id="SFU77843.1"/>
    </source>
</evidence>
<dbReference type="InterPro" id="IPR009057">
    <property type="entry name" value="Homeodomain-like_sf"/>
</dbReference>
<gene>
    <name evidence="7" type="ORF">SAMN05216552_1009152</name>
</gene>
<dbReference type="GO" id="GO:0003700">
    <property type="term" value="F:DNA-binding transcription factor activity"/>
    <property type="evidence" value="ECO:0007669"/>
    <property type="project" value="TreeGrafter"/>
</dbReference>
<keyword evidence="1" id="KW-0678">Repressor</keyword>
<evidence type="ECO:0000256" key="4">
    <source>
        <dbReference type="ARBA" id="ARBA00023163"/>
    </source>
</evidence>
<name>A0A1I7IY14_9BURK</name>
<dbReference type="SUPFAM" id="SSF48498">
    <property type="entry name" value="Tetracyclin repressor-like, C-terminal domain"/>
    <property type="match status" value="1"/>
</dbReference>
<evidence type="ECO:0000256" key="2">
    <source>
        <dbReference type="ARBA" id="ARBA00023015"/>
    </source>
</evidence>
<dbReference type="OrthoDB" id="9816320at2"/>
<dbReference type="AlphaFoldDB" id="A0A1I7IY14"/>
<keyword evidence="8" id="KW-1185">Reference proteome</keyword>
<accession>A0A1I7IY14</accession>
<dbReference type="Pfam" id="PF13977">
    <property type="entry name" value="TetR_C_6"/>
    <property type="match status" value="1"/>
</dbReference>
<dbReference type="Proteomes" id="UP000199391">
    <property type="component" value="Unassembled WGS sequence"/>
</dbReference>
<dbReference type="SUPFAM" id="SSF46689">
    <property type="entry name" value="Homeodomain-like"/>
    <property type="match status" value="1"/>
</dbReference>
<dbReference type="STRING" id="1035707.SAMN05216552_1009152"/>
<dbReference type="InterPro" id="IPR050109">
    <property type="entry name" value="HTH-type_TetR-like_transc_reg"/>
</dbReference>
<feature type="domain" description="HTH tetR-type" evidence="6">
    <location>
        <begin position="15"/>
        <end position="75"/>
    </location>
</feature>
<protein>
    <submittedName>
        <fullName evidence="7">Transcriptional regulator, TetR family</fullName>
    </submittedName>
</protein>
<dbReference type="PROSITE" id="PS50977">
    <property type="entry name" value="HTH_TETR_2"/>
    <property type="match status" value="1"/>
</dbReference>
<dbReference type="GO" id="GO:0000976">
    <property type="term" value="F:transcription cis-regulatory region binding"/>
    <property type="evidence" value="ECO:0007669"/>
    <property type="project" value="TreeGrafter"/>
</dbReference>
<sequence>MSTVEKRHSDPERAQTRRQQVLDAAETCFRRSGFHGASMAEISKAAGMSAGHIYNYFDSKDAIIAAFVEQNVERVTAIMRNLEQQEDPLQAIVDDTARSVREHLERDTWALPLEISAEAARNPTIAAVVRDADARSRGQLRAMLKTARERHHLPVDDFALDGLVELVITLYQGLGVRVVHHPDLDAEALIARFRATLKALLFS</sequence>
<dbReference type="InterPro" id="IPR036271">
    <property type="entry name" value="Tet_transcr_reg_TetR-rel_C_sf"/>
</dbReference>
<reference evidence="8" key="1">
    <citation type="submission" date="2016-10" db="EMBL/GenBank/DDBJ databases">
        <authorList>
            <person name="Varghese N."/>
            <person name="Submissions S."/>
        </authorList>
    </citation>
    <scope>NUCLEOTIDE SEQUENCE [LARGE SCALE GENOMIC DNA]</scope>
    <source>
        <strain evidence="8">CGMCC 1.11014</strain>
    </source>
</reference>
<dbReference type="PANTHER" id="PTHR30055">
    <property type="entry name" value="HTH-TYPE TRANSCRIPTIONAL REGULATOR RUTR"/>
    <property type="match status" value="1"/>
</dbReference>
<dbReference type="Gene3D" id="1.10.357.10">
    <property type="entry name" value="Tetracycline Repressor, domain 2"/>
    <property type="match status" value="1"/>
</dbReference>
<proteinExistence type="predicted"/>
<dbReference type="Pfam" id="PF00440">
    <property type="entry name" value="TetR_N"/>
    <property type="match status" value="1"/>
</dbReference>
<organism evidence="7 8">
    <name type="scientific">Pseudoduganella namucuonensis</name>
    <dbReference type="NCBI Taxonomy" id="1035707"/>
    <lineage>
        <taxon>Bacteria</taxon>
        <taxon>Pseudomonadati</taxon>
        <taxon>Pseudomonadota</taxon>
        <taxon>Betaproteobacteria</taxon>
        <taxon>Burkholderiales</taxon>
        <taxon>Oxalobacteraceae</taxon>
        <taxon>Telluria group</taxon>
        <taxon>Pseudoduganella</taxon>
    </lineage>
</organism>
<dbReference type="PANTHER" id="PTHR30055:SF226">
    <property type="entry name" value="HTH-TYPE TRANSCRIPTIONAL REGULATOR PKSA"/>
    <property type="match status" value="1"/>
</dbReference>
<dbReference type="PRINTS" id="PR00455">
    <property type="entry name" value="HTHTETR"/>
</dbReference>
<dbReference type="InterPro" id="IPR039538">
    <property type="entry name" value="BetI_C"/>
</dbReference>
<dbReference type="InterPro" id="IPR001647">
    <property type="entry name" value="HTH_TetR"/>
</dbReference>
<dbReference type="EMBL" id="FPBO01000009">
    <property type="protein sequence ID" value="SFU77843.1"/>
    <property type="molecule type" value="Genomic_DNA"/>
</dbReference>
<evidence type="ECO:0000256" key="3">
    <source>
        <dbReference type="ARBA" id="ARBA00023125"/>
    </source>
</evidence>
<keyword evidence="4" id="KW-0804">Transcription</keyword>
<evidence type="ECO:0000256" key="5">
    <source>
        <dbReference type="PROSITE-ProRule" id="PRU00335"/>
    </source>
</evidence>
<evidence type="ECO:0000313" key="8">
    <source>
        <dbReference type="Proteomes" id="UP000199391"/>
    </source>
</evidence>
<dbReference type="RefSeq" id="WP_093555801.1">
    <property type="nucleotide sequence ID" value="NZ_FPBO01000009.1"/>
</dbReference>
<keyword evidence="2" id="KW-0805">Transcription regulation</keyword>